<evidence type="ECO:0000256" key="1">
    <source>
        <dbReference type="SAM" id="Coils"/>
    </source>
</evidence>
<sequence length="315" mass="36041">MVSLGDEEWKKRLNDSGYKNWLKVSLALIESKEALHDFTENVIVVLHNDIKTRLGSGKCTTPSACNMRKGGGITGKSPPCPSCAQWVIEIKKQSNGQLQWKNADPTKWHNLPWEIAKCFMNAQEITLKHLKDKKLPKDVRKVRNDLMHCATMSFSDAEMQGMVDKVIALLEDYKELKHLKICQDKVKLIKSLRDNEFELKTKDEHVCIKTVLESHALAAESGDEVDKSMISKLRQFIKENKDLERKFDDKVNKIDEKLTNMKHKYDAEISRVDIDLGELKGRIEFLEKKLASGQSFPSDNPASKDMRSSHFTKVL</sequence>
<dbReference type="Proteomes" id="UP001152795">
    <property type="component" value="Unassembled WGS sequence"/>
</dbReference>
<dbReference type="Pfam" id="PF15112">
    <property type="entry name" value="DUF4559"/>
    <property type="match status" value="2"/>
</dbReference>
<dbReference type="PANTHER" id="PTHR35083">
    <property type="entry name" value="RGD1565685 PROTEIN"/>
    <property type="match status" value="1"/>
</dbReference>
<evidence type="ECO:0000313" key="4">
    <source>
        <dbReference type="Proteomes" id="UP001152795"/>
    </source>
</evidence>
<dbReference type="InterPro" id="IPR027897">
    <property type="entry name" value="DUF4559"/>
</dbReference>
<dbReference type="PANTHER" id="PTHR35083:SF1">
    <property type="entry name" value="RGD1565685 PROTEIN"/>
    <property type="match status" value="1"/>
</dbReference>
<dbReference type="OrthoDB" id="9934809at2759"/>
<dbReference type="EMBL" id="CACRXK020019678">
    <property type="protein sequence ID" value="CAB4033937.1"/>
    <property type="molecule type" value="Genomic_DNA"/>
</dbReference>
<protein>
    <submittedName>
        <fullName evidence="3">Uncharacterized protein</fullName>
    </submittedName>
</protein>
<reference evidence="3" key="1">
    <citation type="submission" date="2020-04" db="EMBL/GenBank/DDBJ databases">
        <authorList>
            <person name="Alioto T."/>
            <person name="Alioto T."/>
            <person name="Gomez Garrido J."/>
        </authorList>
    </citation>
    <scope>NUCLEOTIDE SEQUENCE</scope>
    <source>
        <strain evidence="3">A484AB</strain>
    </source>
</reference>
<feature type="coiled-coil region" evidence="1">
    <location>
        <begin position="233"/>
        <end position="260"/>
    </location>
</feature>
<gene>
    <name evidence="3" type="ORF">PACLA_8A023796</name>
</gene>
<accession>A0A6S7JQX9</accession>
<name>A0A6S7JQX9_PARCT</name>
<comment type="caution">
    <text evidence="3">The sequence shown here is derived from an EMBL/GenBank/DDBJ whole genome shotgun (WGS) entry which is preliminary data.</text>
</comment>
<evidence type="ECO:0000256" key="2">
    <source>
        <dbReference type="SAM" id="MobiDB-lite"/>
    </source>
</evidence>
<keyword evidence="1" id="KW-0175">Coiled coil</keyword>
<organism evidence="3 4">
    <name type="scientific">Paramuricea clavata</name>
    <name type="common">Red gorgonian</name>
    <name type="synonym">Violescent sea-whip</name>
    <dbReference type="NCBI Taxonomy" id="317549"/>
    <lineage>
        <taxon>Eukaryota</taxon>
        <taxon>Metazoa</taxon>
        <taxon>Cnidaria</taxon>
        <taxon>Anthozoa</taxon>
        <taxon>Octocorallia</taxon>
        <taxon>Malacalcyonacea</taxon>
        <taxon>Plexauridae</taxon>
        <taxon>Paramuricea</taxon>
    </lineage>
</organism>
<evidence type="ECO:0000313" key="3">
    <source>
        <dbReference type="EMBL" id="CAB4033937.1"/>
    </source>
</evidence>
<dbReference type="AlphaFoldDB" id="A0A6S7JQX9"/>
<keyword evidence="4" id="KW-1185">Reference proteome</keyword>
<proteinExistence type="predicted"/>
<feature type="region of interest" description="Disordered" evidence="2">
    <location>
        <begin position="293"/>
        <end position="315"/>
    </location>
</feature>